<evidence type="ECO:0000256" key="2">
    <source>
        <dbReference type="SAM" id="SignalP"/>
    </source>
</evidence>
<dbReference type="RefSeq" id="WP_378267296.1">
    <property type="nucleotide sequence ID" value="NZ_JBHUKR010000011.1"/>
</dbReference>
<dbReference type="InterPro" id="IPR032710">
    <property type="entry name" value="NTF2-like_dom_sf"/>
</dbReference>
<keyword evidence="2" id="KW-0732">Signal</keyword>
<gene>
    <name evidence="4" type="ORF">ACFSXZ_23460</name>
</gene>
<evidence type="ECO:0000256" key="1">
    <source>
        <dbReference type="SAM" id="MobiDB-lite"/>
    </source>
</evidence>
<feature type="compositionally biased region" description="Polar residues" evidence="1">
    <location>
        <begin position="34"/>
        <end position="45"/>
    </location>
</feature>
<evidence type="ECO:0000259" key="3">
    <source>
        <dbReference type="Pfam" id="PF12680"/>
    </source>
</evidence>
<accession>A0ABW5FWC1</accession>
<name>A0ABW5FWC1_9PSEU</name>
<sequence>MKIASVKMIAAAATLVGLSGLAITAGPARAANPAGTQAHTVTSGAVPTDLSPRDLSTLPLANSHLTERERANLAVVLAQYHAAEGNSMDVPTFVENFAGDGVFTDVVAGQTYKGNTLGDVLYKMHHLFPDVHRDLKRITVSGDVISIELSIQGTFSGTLETPAGTVQPNGAKIDVPTADFWYLKDGKIEKFNCYVGYSDLWTQLGINIDWASAVAKG</sequence>
<dbReference type="SUPFAM" id="SSF54427">
    <property type="entry name" value="NTF2-like"/>
    <property type="match status" value="1"/>
</dbReference>
<dbReference type="Gene3D" id="3.10.450.50">
    <property type="match status" value="1"/>
</dbReference>
<dbReference type="Pfam" id="PF12680">
    <property type="entry name" value="SnoaL_2"/>
    <property type="match status" value="1"/>
</dbReference>
<feature type="domain" description="SnoaL-like" evidence="3">
    <location>
        <begin position="85"/>
        <end position="189"/>
    </location>
</feature>
<protein>
    <submittedName>
        <fullName evidence="4">Nuclear transport factor 2 family protein</fullName>
    </submittedName>
</protein>
<dbReference type="InterPro" id="IPR037401">
    <property type="entry name" value="SnoaL-like"/>
</dbReference>
<feature type="region of interest" description="Disordered" evidence="1">
    <location>
        <begin position="32"/>
        <end position="52"/>
    </location>
</feature>
<reference evidence="5" key="1">
    <citation type="journal article" date="2019" name="Int. J. Syst. Evol. Microbiol.">
        <title>The Global Catalogue of Microorganisms (GCM) 10K type strain sequencing project: providing services to taxonomists for standard genome sequencing and annotation.</title>
        <authorList>
            <consortium name="The Broad Institute Genomics Platform"/>
            <consortium name="The Broad Institute Genome Sequencing Center for Infectious Disease"/>
            <person name="Wu L."/>
            <person name="Ma J."/>
        </authorList>
    </citation>
    <scope>NUCLEOTIDE SEQUENCE [LARGE SCALE GENOMIC DNA]</scope>
    <source>
        <strain evidence="5">CGMCC 4.7645</strain>
    </source>
</reference>
<feature type="signal peptide" evidence="2">
    <location>
        <begin position="1"/>
        <end position="30"/>
    </location>
</feature>
<evidence type="ECO:0000313" key="4">
    <source>
        <dbReference type="EMBL" id="MFD2419295.1"/>
    </source>
</evidence>
<dbReference type="Proteomes" id="UP001597417">
    <property type="component" value="Unassembled WGS sequence"/>
</dbReference>
<feature type="chain" id="PRO_5045458564" evidence="2">
    <location>
        <begin position="31"/>
        <end position="217"/>
    </location>
</feature>
<proteinExistence type="predicted"/>
<evidence type="ECO:0000313" key="5">
    <source>
        <dbReference type="Proteomes" id="UP001597417"/>
    </source>
</evidence>
<keyword evidence="5" id="KW-1185">Reference proteome</keyword>
<dbReference type="EMBL" id="JBHUKR010000011">
    <property type="protein sequence ID" value="MFD2419295.1"/>
    <property type="molecule type" value="Genomic_DNA"/>
</dbReference>
<comment type="caution">
    <text evidence="4">The sequence shown here is derived from an EMBL/GenBank/DDBJ whole genome shotgun (WGS) entry which is preliminary data.</text>
</comment>
<organism evidence="4 5">
    <name type="scientific">Amycolatopsis pigmentata</name>
    <dbReference type="NCBI Taxonomy" id="450801"/>
    <lineage>
        <taxon>Bacteria</taxon>
        <taxon>Bacillati</taxon>
        <taxon>Actinomycetota</taxon>
        <taxon>Actinomycetes</taxon>
        <taxon>Pseudonocardiales</taxon>
        <taxon>Pseudonocardiaceae</taxon>
        <taxon>Amycolatopsis</taxon>
    </lineage>
</organism>